<dbReference type="Pfam" id="PF02737">
    <property type="entry name" value="3HCDH_N"/>
    <property type="match status" value="1"/>
</dbReference>
<feature type="domain" description="3-hydroxyacyl-CoA dehydrogenase NAD binding" evidence="3">
    <location>
        <begin position="6"/>
        <end position="186"/>
    </location>
</feature>
<feature type="domain" description="3-hydroxyacyl-CoA dehydrogenase C-terminal" evidence="2">
    <location>
        <begin position="414"/>
        <end position="497"/>
    </location>
</feature>
<evidence type="ECO:0000259" key="2">
    <source>
        <dbReference type="Pfam" id="PF00725"/>
    </source>
</evidence>
<keyword evidence="5" id="KW-1185">Reference proteome</keyword>
<name>A0ABT5KZF1_9ALTE</name>
<evidence type="ECO:0000313" key="4">
    <source>
        <dbReference type="EMBL" id="MDC8830142.1"/>
    </source>
</evidence>
<dbReference type="Gene3D" id="3.40.50.720">
    <property type="entry name" value="NAD(P)-binding Rossmann-like Domain"/>
    <property type="match status" value="1"/>
</dbReference>
<dbReference type="InterPro" id="IPR006108">
    <property type="entry name" value="3HC_DH_C"/>
</dbReference>
<accession>A0ABT5KZF1</accession>
<dbReference type="InterPro" id="IPR006176">
    <property type="entry name" value="3-OHacyl-CoA_DH_NAD-bd"/>
</dbReference>
<dbReference type="InterPro" id="IPR036291">
    <property type="entry name" value="NAD(P)-bd_dom_sf"/>
</dbReference>
<dbReference type="Gene3D" id="1.10.1040.10">
    <property type="entry name" value="N-(1-d-carboxylethyl)-l-norvaline Dehydrogenase, domain 2"/>
    <property type="match status" value="2"/>
</dbReference>
<evidence type="ECO:0000313" key="5">
    <source>
        <dbReference type="Proteomes" id="UP001218788"/>
    </source>
</evidence>
<dbReference type="NCBIfam" id="NF006124">
    <property type="entry name" value="PRK08268.1"/>
    <property type="match status" value="1"/>
</dbReference>
<gene>
    <name evidence="4" type="ORF">OIK42_05130</name>
</gene>
<dbReference type="SUPFAM" id="SSF51735">
    <property type="entry name" value="NAD(P)-binding Rossmann-fold domains"/>
    <property type="match status" value="1"/>
</dbReference>
<protein>
    <submittedName>
        <fullName evidence="4">3-hydroxyacyl-CoA dehydrogenase</fullName>
    </submittedName>
</protein>
<comment type="caution">
    <text evidence="4">The sequence shown here is derived from an EMBL/GenBank/DDBJ whole genome shotgun (WGS) entry which is preliminary data.</text>
</comment>
<dbReference type="InterPro" id="IPR013328">
    <property type="entry name" value="6PGD_dom2"/>
</dbReference>
<sequence>MNAIEQIGVVGAGAMGRGIAQVLLGCGKRVILADAQPQALSDAKAFIDKMLRKQADKGQLAEITAEQALANLTLIDSKALAAMADCNLVVEAIVEQHEAKAALFAELEQHVSDTCILATNTSSLSVTRLAGGCQHPQRVAGWHFFNPVPLMRLVEVISAMQTAAHVGEQLIALTREFGHTPVTVKDMPGFLVNHVGRGYGGEALHILAEQVADVATIDRILTTQCGFKMGPFALFDLTGLDVSHRVTESIYQQFYHDPRYRPSPLAELRVQAGLYGRKSGKGFYAYEDGKPIEPTSPAIPAYAPKPVWIARADTPEAQQLAMLLASTGVTIENNVQPSDQALILISPWGIDATSMAHQLGVDPQRTIAVDPLFAESPLRVLMRTQSTSDEFADNAQALFAVAGKQVATINDSDGFVSQRTLACIINIACDIVHKGIASARDVDSAMQLGLGYPFGAFAWAERIGYERVLTILNALFAQTGDPRYRPSRYLVRCVLTEYQPTKQ</sequence>
<proteinExistence type="predicted"/>
<organism evidence="4 5">
    <name type="scientific">Alteromonas gilva</name>
    <dbReference type="NCBI Taxonomy" id="2987522"/>
    <lineage>
        <taxon>Bacteria</taxon>
        <taxon>Pseudomonadati</taxon>
        <taxon>Pseudomonadota</taxon>
        <taxon>Gammaproteobacteria</taxon>
        <taxon>Alteromonadales</taxon>
        <taxon>Alteromonadaceae</taxon>
        <taxon>Alteromonas/Salinimonas group</taxon>
        <taxon>Alteromonas</taxon>
    </lineage>
</organism>
<evidence type="ECO:0000259" key="3">
    <source>
        <dbReference type="Pfam" id="PF02737"/>
    </source>
</evidence>
<dbReference type="Pfam" id="PF00725">
    <property type="entry name" value="3HCDH"/>
    <property type="match status" value="2"/>
</dbReference>
<dbReference type="Proteomes" id="UP001218788">
    <property type="component" value="Unassembled WGS sequence"/>
</dbReference>
<dbReference type="EMBL" id="JAQQXP010000001">
    <property type="protein sequence ID" value="MDC8830142.1"/>
    <property type="molecule type" value="Genomic_DNA"/>
</dbReference>
<feature type="domain" description="3-hydroxyacyl-CoA dehydrogenase C-terminal" evidence="2">
    <location>
        <begin position="189"/>
        <end position="286"/>
    </location>
</feature>
<dbReference type="SUPFAM" id="SSF48179">
    <property type="entry name" value="6-phosphogluconate dehydrogenase C-terminal domain-like"/>
    <property type="match status" value="2"/>
</dbReference>
<dbReference type="PANTHER" id="PTHR48075:SF5">
    <property type="entry name" value="3-HYDROXYBUTYRYL-COA DEHYDROGENASE"/>
    <property type="match status" value="1"/>
</dbReference>
<dbReference type="InterPro" id="IPR008927">
    <property type="entry name" value="6-PGluconate_DH-like_C_sf"/>
</dbReference>
<evidence type="ECO:0000256" key="1">
    <source>
        <dbReference type="ARBA" id="ARBA00023002"/>
    </source>
</evidence>
<dbReference type="RefSeq" id="WP_273638902.1">
    <property type="nucleotide sequence ID" value="NZ_JAQQXP010000001.1"/>
</dbReference>
<keyword evidence="1" id="KW-0560">Oxidoreductase</keyword>
<reference evidence="4 5" key="1">
    <citation type="submission" date="2022-10" db="EMBL/GenBank/DDBJ databases">
        <title>Alteromonas sp. chi3 Genome sequencing.</title>
        <authorList>
            <person name="Park S."/>
        </authorList>
    </citation>
    <scope>NUCLEOTIDE SEQUENCE [LARGE SCALE GENOMIC DNA]</scope>
    <source>
        <strain evidence="5">chi3</strain>
    </source>
</reference>
<dbReference type="PANTHER" id="PTHR48075">
    <property type="entry name" value="3-HYDROXYACYL-COA DEHYDROGENASE FAMILY PROTEIN"/>
    <property type="match status" value="1"/>
</dbReference>